<accession>G7VBD7</accession>
<organism evidence="2 3">
    <name type="scientific">Pyrobaculum ferrireducens</name>
    <dbReference type="NCBI Taxonomy" id="1104324"/>
    <lineage>
        <taxon>Archaea</taxon>
        <taxon>Thermoproteota</taxon>
        <taxon>Thermoprotei</taxon>
        <taxon>Thermoproteales</taxon>
        <taxon>Thermoproteaceae</taxon>
        <taxon>Pyrobaculum</taxon>
    </lineage>
</organism>
<protein>
    <submittedName>
        <fullName evidence="2">Uncharacterized protein</fullName>
    </submittedName>
</protein>
<gene>
    <name evidence="2" type="ORF">P186_2242</name>
</gene>
<dbReference type="eggNOG" id="arCOG07002">
    <property type="taxonomic scope" value="Archaea"/>
</dbReference>
<keyword evidence="3" id="KW-1185">Reference proteome</keyword>
<keyword evidence="1" id="KW-1133">Transmembrane helix</keyword>
<evidence type="ECO:0000313" key="2">
    <source>
        <dbReference type="EMBL" id="AET33634.1"/>
    </source>
</evidence>
<evidence type="ECO:0000256" key="1">
    <source>
        <dbReference type="SAM" id="Phobius"/>
    </source>
</evidence>
<dbReference type="AlphaFoldDB" id="G7VBD7"/>
<dbReference type="EMBL" id="CP003098">
    <property type="protein sequence ID" value="AET33634.1"/>
    <property type="molecule type" value="Genomic_DNA"/>
</dbReference>
<feature type="transmembrane region" description="Helical" evidence="1">
    <location>
        <begin position="25"/>
        <end position="42"/>
    </location>
</feature>
<dbReference type="Proteomes" id="UP000005867">
    <property type="component" value="Chromosome"/>
</dbReference>
<sequence length="55" mass="6070">MFIWMLAIYGGFVLAMGVVGNEPELVALGLVMIFLGNLHRLGRAIIKTKKHSLET</sequence>
<proteinExistence type="predicted"/>
<keyword evidence="1" id="KW-0472">Membrane</keyword>
<dbReference type="STRING" id="1104324.P186_2242"/>
<name>G7VBD7_9CREN</name>
<dbReference type="KEGG" id="pyr:P186_2242"/>
<evidence type="ECO:0000313" key="3">
    <source>
        <dbReference type="Proteomes" id="UP000005867"/>
    </source>
</evidence>
<dbReference type="HOGENOM" id="CLU_208842_0_0_2"/>
<reference evidence="2 3" key="1">
    <citation type="journal article" date="2012" name="J. Bacteriol.">
        <title>Complete genome sequence of strain 1860, a crenarchaeon of the genus pyrobaculum able to grow with various electron acceptors.</title>
        <authorList>
            <person name="Mardanov A.V."/>
            <person name="Gumerov V.M."/>
            <person name="Slobodkina G.B."/>
            <person name="Beletsky A.V."/>
            <person name="Bonch-Osmolovskaya E.A."/>
            <person name="Ravin N.V."/>
            <person name="Skryabin K.G."/>
        </authorList>
    </citation>
    <scope>NUCLEOTIDE SEQUENCE [LARGE SCALE GENOMIC DNA]</scope>
    <source>
        <strain evidence="2 3">1860</strain>
    </source>
</reference>
<dbReference type="BioCyc" id="PSP1104324:GJSN-2193-MONOMER"/>
<keyword evidence="1" id="KW-0812">Transmembrane</keyword>